<dbReference type="Proteomes" id="UP000823877">
    <property type="component" value="Unassembled WGS sequence"/>
</dbReference>
<dbReference type="PANTHER" id="PTHR30008">
    <property type="entry name" value="EXODEOXYRIBONUCLEASE 7 LARGE SUBUNIT"/>
    <property type="match status" value="1"/>
</dbReference>
<comment type="similarity">
    <text evidence="5 6">Belongs to the XseA family.</text>
</comment>
<comment type="function">
    <text evidence="5">Bidirectionally degrades single-stranded DNA into large acid-insoluble oligonucleotides, which are then degraded further into small acid-soluble oligonucleotides.</text>
</comment>
<keyword evidence="3 5" id="KW-0378">Hydrolase</keyword>
<comment type="subcellular location">
    <subcellularLocation>
        <location evidence="5 6">Cytoplasm</location>
    </subcellularLocation>
</comment>
<comment type="catalytic activity">
    <reaction evidence="5 6">
        <text>Exonucleolytic cleavage in either 5'- to 3'- or 3'- to 5'-direction to yield nucleoside 5'-phosphates.</text>
        <dbReference type="EC" id="3.1.11.6"/>
    </reaction>
</comment>
<feature type="domain" description="OB-fold nucleic acid binding" evidence="8">
    <location>
        <begin position="4"/>
        <end position="100"/>
    </location>
</feature>
<dbReference type="EC" id="3.1.11.6" evidence="5"/>
<dbReference type="EMBL" id="DWXN01000012">
    <property type="protein sequence ID" value="HJB75259.1"/>
    <property type="molecule type" value="Genomic_DNA"/>
</dbReference>
<gene>
    <name evidence="5 9" type="primary">xseA</name>
    <name evidence="9" type="ORF">IAA37_06255</name>
</gene>
<dbReference type="InterPro" id="IPR025824">
    <property type="entry name" value="OB-fold_nuc-bd_dom"/>
</dbReference>
<sequence length="406" mass="44916">MNTLKVSQVNTYIKALLDGSEPLRNLFVEGEISNYKLYQPSGHMYFTLKDEKAQLKAVMFSSSAYKLRFTPENGMRVICRGRISVYEKSGEYQLYAEDMQPVGVGALNLAYEQLKEKLFKEGVCDPNRKKPLPEYPNKIGVVTSAIGAAVQDIKNITSRRYPLAELVIAPTVVQGEKAAPDIVRSIQLLDSRGDIDVMIVGRGGGSIEDLWAFNTEEVARAVIACQTPVVSAVGHESDFTICDFVADLRAPTPSAAAELVCPDMNALLNHVRSLQYTAELYISAFVEELTQQLSELTDFSALADGDTLLLPFEDRLTILKNRMDTSFEQRAEIEFHRFSALAGRLNALSPLAVMQRGFAVVKQAGRVITRAADADRNKYLTVAFADGELSCKICGGQDHEQERNEL</sequence>
<comment type="subunit">
    <text evidence="5">Heterooligomer composed of large and small subunits.</text>
</comment>
<evidence type="ECO:0000256" key="6">
    <source>
        <dbReference type="RuleBase" id="RU004355"/>
    </source>
</evidence>
<reference evidence="9" key="1">
    <citation type="journal article" date="2021" name="PeerJ">
        <title>Extensive microbial diversity within the chicken gut microbiome revealed by metagenomics and culture.</title>
        <authorList>
            <person name="Gilroy R."/>
            <person name="Ravi A."/>
            <person name="Getino M."/>
            <person name="Pursley I."/>
            <person name="Horton D.L."/>
            <person name="Alikhan N.F."/>
            <person name="Baker D."/>
            <person name="Gharbi K."/>
            <person name="Hall N."/>
            <person name="Watson M."/>
            <person name="Adriaenssens E.M."/>
            <person name="Foster-Nyarko E."/>
            <person name="Jarju S."/>
            <person name="Secka A."/>
            <person name="Antonio M."/>
            <person name="Oren A."/>
            <person name="Chaudhuri R.R."/>
            <person name="La Ragione R."/>
            <person name="Hildebrand F."/>
            <person name="Pallen M.J."/>
        </authorList>
    </citation>
    <scope>NUCLEOTIDE SEQUENCE</scope>
    <source>
        <strain evidence="9">CHK188-16595</strain>
    </source>
</reference>
<evidence type="ECO:0000256" key="4">
    <source>
        <dbReference type="ARBA" id="ARBA00022839"/>
    </source>
</evidence>
<accession>A0A9D2MJ92</accession>
<evidence type="ECO:0000259" key="7">
    <source>
        <dbReference type="Pfam" id="PF02601"/>
    </source>
</evidence>
<evidence type="ECO:0000313" key="9">
    <source>
        <dbReference type="EMBL" id="HJB75259.1"/>
    </source>
</evidence>
<evidence type="ECO:0000256" key="1">
    <source>
        <dbReference type="ARBA" id="ARBA00022490"/>
    </source>
</evidence>
<organism evidence="9 10">
    <name type="scientific">Candidatus Eubacterium faecale</name>
    <dbReference type="NCBI Taxonomy" id="2838568"/>
    <lineage>
        <taxon>Bacteria</taxon>
        <taxon>Bacillati</taxon>
        <taxon>Bacillota</taxon>
        <taxon>Clostridia</taxon>
        <taxon>Eubacteriales</taxon>
        <taxon>Eubacteriaceae</taxon>
        <taxon>Eubacterium</taxon>
    </lineage>
</organism>
<dbReference type="Pfam" id="PF13742">
    <property type="entry name" value="tRNA_anti_2"/>
    <property type="match status" value="1"/>
</dbReference>
<dbReference type="HAMAP" id="MF_00378">
    <property type="entry name" value="Exonuc_7_L"/>
    <property type="match status" value="1"/>
</dbReference>
<name>A0A9D2MJ92_9FIRM</name>
<dbReference type="GO" id="GO:0009318">
    <property type="term" value="C:exodeoxyribonuclease VII complex"/>
    <property type="evidence" value="ECO:0007669"/>
    <property type="project" value="UniProtKB-UniRule"/>
</dbReference>
<feature type="domain" description="Exonuclease VII large subunit C-terminal" evidence="7">
    <location>
        <begin position="313"/>
        <end position="392"/>
    </location>
</feature>
<dbReference type="GO" id="GO:0005737">
    <property type="term" value="C:cytoplasm"/>
    <property type="evidence" value="ECO:0007669"/>
    <property type="project" value="UniProtKB-SubCell"/>
</dbReference>
<dbReference type="GO" id="GO:0006308">
    <property type="term" value="P:DNA catabolic process"/>
    <property type="evidence" value="ECO:0007669"/>
    <property type="project" value="UniProtKB-UniRule"/>
</dbReference>
<dbReference type="AlphaFoldDB" id="A0A9D2MJ92"/>
<dbReference type="InterPro" id="IPR020579">
    <property type="entry name" value="Exonuc_VII_lsu_C"/>
</dbReference>
<keyword evidence="4 5" id="KW-0269">Exonuclease</keyword>
<proteinExistence type="inferred from homology"/>
<feature type="domain" description="Exonuclease VII large subunit C-terminal" evidence="7">
    <location>
        <begin position="125"/>
        <end position="297"/>
    </location>
</feature>
<dbReference type="CDD" id="cd04489">
    <property type="entry name" value="ExoVII_LU_OBF"/>
    <property type="match status" value="1"/>
</dbReference>
<dbReference type="PANTHER" id="PTHR30008:SF0">
    <property type="entry name" value="EXODEOXYRIBONUCLEASE 7 LARGE SUBUNIT"/>
    <property type="match status" value="1"/>
</dbReference>
<comment type="caution">
    <text evidence="9">The sequence shown here is derived from an EMBL/GenBank/DDBJ whole genome shotgun (WGS) entry which is preliminary data.</text>
</comment>
<reference evidence="9" key="2">
    <citation type="submission" date="2021-04" db="EMBL/GenBank/DDBJ databases">
        <authorList>
            <person name="Gilroy R."/>
        </authorList>
    </citation>
    <scope>NUCLEOTIDE SEQUENCE</scope>
    <source>
        <strain evidence="9">CHK188-16595</strain>
    </source>
</reference>
<evidence type="ECO:0000313" key="10">
    <source>
        <dbReference type="Proteomes" id="UP000823877"/>
    </source>
</evidence>
<evidence type="ECO:0000256" key="2">
    <source>
        <dbReference type="ARBA" id="ARBA00022722"/>
    </source>
</evidence>
<evidence type="ECO:0000256" key="3">
    <source>
        <dbReference type="ARBA" id="ARBA00022801"/>
    </source>
</evidence>
<dbReference type="InterPro" id="IPR003753">
    <property type="entry name" value="Exonuc_VII_L"/>
</dbReference>
<dbReference type="Pfam" id="PF02601">
    <property type="entry name" value="Exonuc_VII_L"/>
    <property type="match status" value="2"/>
</dbReference>
<dbReference type="GO" id="GO:0003676">
    <property type="term" value="F:nucleic acid binding"/>
    <property type="evidence" value="ECO:0007669"/>
    <property type="project" value="InterPro"/>
</dbReference>
<dbReference type="GO" id="GO:0008855">
    <property type="term" value="F:exodeoxyribonuclease VII activity"/>
    <property type="evidence" value="ECO:0007669"/>
    <property type="project" value="UniProtKB-UniRule"/>
</dbReference>
<keyword evidence="2 5" id="KW-0540">Nuclease</keyword>
<dbReference type="NCBIfam" id="TIGR00237">
    <property type="entry name" value="xseA"/>
    <property type="match status" value="1"/>
</dbReference>
<evidence type="ECO:0000259" key="8">
    <source>
        <dbReference type="Pfam" id="PF13742"/>
    </source>
</evidence>
<evidence type="ECO:0000256" key="5">
    <source>
        <dbReference type="HAMAP-Rule" id="MF_00378"/>
    </source>
</evidence>
<protein>
    <recommendedName>
        <fullName evidence="5">Exodeoxyribonuclease 7 large subunit</fullName>
        <ecNumber evidence="5">3.1.11.6</ecNumber>
    </recommendedName>
    <alternativeName>
        <fullName evidence="5">Exodeoxyribonuclease VII large subunit</fullName>
        <shortName evidence="5">Exonuclease VII large subunit</shortName>
    </alternativeName>
</protein>
<keyword evidence="1 5" id="KW-0963">Cytoplasm</keyword>